<feature type="transmembrane region" description="Helical" evidence="4">
    <location>
        <begin position="377"/>
        <end position="397"/>
    </location>
</feature>
<dbReference type="AlphaFoldDB" id="A0A9D3A2E5"/>
<dbReference type="SMART" id="SM00421">
    <property type="entry name" value="HTH_LUXR"/>
    <property type="match status" value="1"/>
</dbReference>
<reference evidence="6" key="2">
    <citation type="submission" date="2021-09" db="EMBL/GenBank/DDBJ databases">
        <authorList>
            <person name="Gilroy R."/>
        </authorList>
    </citation>
    <scope>NUCLEOTIDE SEQUENCE</scope>
    <source>
        <strain evidence="6">ChiGjej6B6-11269</strain>
    </source>
</reference>
<dbReference type="InterPro" id="IPR016032">
    <property type="entry name" value="Sig_transdc_resp-reg_C-effctor"/>
</dbReference>
<evidence type="ECO:0000256" key="2">
    <source>
        <dbReference type="ARBA" id="ARBA00023125"/>
    </source>
</evidence>
<dbReference type="PROSITE" id="PS00622">
    <property type="entry name" value="HTH_LUXR_1"/>
    <property type="match status" value="1"/>
</dbReference>
<feature type="transmembrane region" description="Helical" evidence="4">
    <location>
        <begin position="311"/>
        <end position="331"/>
    </location>
</feature>
<dbReference type="PANTHER" id="PTHR44688:SF16">
    <property type="entry name" value="DNA-BINDING TRANSCRIPTIONAL ACTIVATOR DEVR_DOSR"/>
    <property type="match status" value="1"/>
</dbReference>
<keyword evidence="4" id="KW-0812">Transmembrane</keyword>
<feature type="transmembrane region" description="Helical" evidence="4">
    <location>
        <begin position="267"/>
        <end position="282"/>
    </location>
</feature>
<gene>
    <name evidence="6" type="ORF">K8U77_09730</name>
</gene>
<dbReference type="PRINTS" id="PR00038">
    <property type="entry name" value="HTHLUXR"/>
</dbReference>
<keyword evidence="1" id="KW-0805">Transcription regulation</keyword>
<feature type="transmembrane region" description="Helical" evidence="4">
    <location>
        <begin position="111"/>
        <end position="134"/>
    </location>
</feature>
<keyword evidence="3" id="KW-0804">Transcription</keyword>
<dbReference type="Gene3D" id="1.10.10.10">
    <property type="entry name" value="Winged helix-like DNA-binding domain superfamily/Winged helix DNA-binding domain"/>
    <property type="match status" value="1"/>
</dbReference>
<evidence type="ECO:0000256" key="4">
    <source>
        <dbReference type="SAM" id="Phobius"/>
    </source>
</evidence>
<dbReference type="SUPFAM" id="SSF46894">
    <property type="entry name" value="C-terminal effector domain of the bipartite response regulators"/>
    <property type="match status" value="1"/>
</dbReference>
<feature type="transmembrane region" description="Helical" evidence="4">
    <location>
        <begin position="51"/>
        <end position="73"/>
    </location>
</feature>
<protein>
    <submittedName>
        <fullName evidence="6">Helix-turn-helix transcriptional regulator</fullName>
    </submittedName>
</protein>
<feature type="transmembrane region" description="Helical" evidence="4">
    <location>
        <begin position="12"/>
        <end position="31"/>
    </location>
</feature>
<dbReference type="GO" id="GO:0006355">
    <property type="term" value="P:regulation of DNA-templated transcription"/>
    <property type="evidence" value="ECO:0007669"/>
    <property type="project" value="InterPro"/>
</dbReference>
<dbReference type="EMBL" id="DYWI01000193">
    <property type="protein sequence ID" value="HJF66375.1"/>
    <property type="molecule type" value="Genomic_DNA"/>
</dbReference>
<dbReference type="GO" id="GO:0003677">
    <property type="term" value="F:DNA binding"/>
    <property type="evidence" value="ECO:0007669"/>
    <property type="project" value="UniProtKB-KW"/>
</dbReference>
<dbReference type="CDD" id="cd06170">
    <property type="entry name" value="LuxR_C_like"/>
    <property type="match status" value="1"/>
</dbReference>
<dbReference type="PROSITE" id="PS50043">
    <property type="entry name" value="HTH_LUXR_2"/>
    <property type="match status" value="1"/>
</dbReference>
<keyword evidence="2" id="KW-0238">DNA-binding</keyword>
<dbReference type="PANTHER" id="PTHR44688">
    <property type="entry name" value="DNA-BINDING TRANSCRIPTIONAL ACTIVATOR DEVR_DOSR"/>
    <property type="match status" value="1"/>
</dbReference>
<name>A0A9D3A2E5_9ACTN</name>
<evidence type="ECO:0000256" key="3">
    <source>
        <dbReference type="ARBA" id="ARBA00023163"/>
    </source>
</evidence>
<comment type="caution">
    <text evidence="6">The sequence shown here is derived from an EMBL/GenBank/DDBJ whole genome shotgun (WGS) entry which is preliminary data.</text>
</comment>
<evidence type="ECO:0000256" key="1">
    <source>
        <dbReference type="ARBA" id="ARBA00023015"/>
    </source>
</evidence>
<feature type="transmembrane region" description="Helical" evidence="4">
    <location>
        <begin position="229"/>
        <end position="247"/>
    </location>
</feature>
<evidence type="ECO:0000313" key="6">
    <source>
        <dbReference type="EMBL" id="HJF66375.1"/>
    </source>
</evidence>
<dbReference type="Pfam" id="PF00196">
    <property type="entry name" value="GerE"/>
    <property type="match status" value="1"/>
</dbReference>
<dbReference type="Proteomes" id="UP000786989">
    <property type="component" value="Unassembled WGS sequence"/>
</dbReference>
<feature type="domain" description="HTH luxR-type" evidence="5">
    <location>
        <begin position="428"/>
        <end position="493"/>
    </location>
</feature>
<organism evidence="6 7">
    <name type="scientific">Slackia equolifaciens</name>
    <dbReference type="NCBI Taxonomy" id="498718"/>
    <lineage>
        <taxon>Bacteria</taxon>
        <taxon>Bacillati</taxon>
        <taxon>Actinomycetota</taxon>
        <taxon>Coriobacteriia</taxon>
        <taxon>Eggerthellales</taxon>
        <taxon>Eggerthellaceae</taxon>
        <taxon>Slackia</taxon>
    </lineage>
</organism>
<feature type="transmembrane region" description="Helical" evidence="4">
    <location>
        <begin position="146"/>
        <end position="165"/>
    </location>
</feature>
<proteinExistence type="predicted"/>
<feature type="transmembrane region" description="Helical" evidence="4">
    <location>
        <begin position="85"/>
        <end position="105"/>
    </location>
</feature>
<reference evidence="6" key="1">
    <citation type="journal article" date="2021" name="PeerJ">
        <title>Extensive microbial diversity within the chicken gut microbiome revealed by metagenomics and culture.</title>
        <authorList>
            <person name="Gilroy R."/>
            <person name="Ravi A."/>
            <person name="Getino M."/>
            <person name="Pursley I."/>
            <person name="Horton D.L."/>
            <person name="Alikhan N.F."/>
            <person name="Baker D."/>
            <person name="Gharbi K."/>
            <person name="Hall N."/>
            <person name="Watson M."/>
            <person name="Adriaenssens E.M."/>
            <person name="Foster-Nyarko E."/>
            <person name="Jarju S."/>
            <person name="Secka A."/>
            <person name="Antonio M."/>
            <person name="Oren A."/>
            <person name="Chaudhuri R.R."/>
            <person name="La Ragione R."/>
            <person name="Hildebrand F."/>
            <person name="Pallen M.J."/>
        </authorList>
    </citation>
    <scope>NUCLEOTIDE SEQUENCE</scope>
    <source>
        <strain evidence="6">ChiGjej6B6-11269</strain>
    </source>
</reference>
<keyword evidence="4" id="KW-1133">Transmembrane helix</keyword>
<keyword evidence="4" id="KW-0472">Membrane</keyword>
<evidence type="ECO:0000259" key="5">
    <source>
        <dbReference type="PROSITE" id="PS50043"/>
    </source>
</evidence>
<sequence>MMDSSESSPRRFFNTRTITLMLGLAAFWAYFDSCFFSFNIMKNLSQGIDAMPEIRCIGFLTAGLVSFLAAKFPKFMETRFCTSRAFRALSVAASLLAALISIPFISSTPALYLLTFGACGICGSLMMLIWVKYFSLEDRTKDRVSAGLLVAGSLALSGGLVLPVSMFHYQFSPLAVASFPLLGVACQHLYQTMRNLTSGTETTNHSAFKPWAPFATDSFVEQFGITRRLLVAAVAFSFVTAMAQPLLNASGVQENNLITTVYESSRYGTALVVLLGALLITIKPYIVFRAGMLFVIGAYMLMPLLPENWRFFSVAITNGGYTCLELMVWMVMFESARLRNASAMRVIGVGRLAIMTSACAGFVVANLFGESMFSPEHISAFMTLTAYVLLVALVIVLDESKSASSWYLLESSLATPYDGDRLTARCNTIAAEKDLTPRELDVLLLLAAGRSASYIAQELYIAQSTVNYHIRHIYEKCGVRSKQELIDAVQKNNF</sequence>
<feature type="transmembrane region" description="Helical" evidence="4">
    <location>
        <begin position="343"/>
        <end position="365"/>
    </location>
</feature>
<accession>A0A9D3A2E5</accession>
<dbReference type="InterPro" id="IPR000792">
    <property type="entry name" value="Tscrpt_reg_LuxR_C"/>
</dbReference>
<evidence type="ECO:0000313" key="7">
    <source>
        <dbReference type="Proteomes" id="UP000786989"/>
    </source>
</evidence>
<dbReference type="InterPro" id="IPR036388">
    <property type="entry name" value="WH-like_DNA-bd_sf"/>
</dbReference>